<dbReference type="STRING" id="105785.A0A2J7RJC3"/>
<dbReference type="GO" id="GO:0003676">
    <property type="term" value="F:nucleic acid binding"/>
    <property type="evidence" value="ECO:0007669"/>
    <property type="project" value="InterPro"/>
</dbReference>
<dbReference type="InterPro" id="IPR036397">
    <property type="entry name" value="RNaseH_sf"/>
</dbReference>
<name>A0A2J7RJC3_9NEOP</name>
<proteinExistence type="predicted"/>
<dbReference type="PANTHER" id="PTHR38681">
    <property type="entry name" value="RETROVIRUS-RELATED POL POLYPROTEIN FROM TRANSPOSON 412-LIKE PROTEIN-RELATED"/>
    <property type="match status" value="1"/>
</dbReference>
<dbReference type="Proteomes" id="UP000235965">
    <property type="component" value="Unassembled WGS sequence"/>
</dbReference>
<dbReference type="InParanoid" id="A0A2J7RJC3"/>
<dbReference type="PANTHER" id="PTHR38681:SF1">
    <property type="entry name" value="RETROVIRUS-RELATED POL POLYPROTEIN FROM TRANSPOSON 412-LIKE PROTEIN"/>
    <property type="match status" value="1"/>
</dbReference>
<evidence type="ECO:0000313" key="3">
    <source>
        <dbReference type="Proteomes" id="UP000235965"/>
    </source>
</evidence>
<evidence type="ECO:0000256" key="1">
    <source>
        <dbReference type="SAM" id="MobiDB-lite"/>
    </source>
</evidence>
<protein>
    <recommendedName>
        <fullName evidence="4">Mos1 transposase HTH domain-containing protein</fullName>
    </recommendedName>
</protein>
<dbReference type="AlphaFoldDB" id="A0A2J7RJC3"/>
<gene>
    <name evidence="2" type="ORF">B7P43_G14835</name>
</gene>
<accession>A0A2J7RJC3</accession>
<feature type="region of interest" description="Disordered" evidence="1">
    <location>
        <begin position="1"/>
        <end position="33"/>
    </location>
</feature>
<reference evidence="2 3" key="1">
    <citation type="submission" date="2017-12" db="EMBL/GenBank/DDBJ databases">
        <title>Hemimetabolous genomes reveal molecular basis of termite eusociality.</title>
        <authorList>
            <person name="Harrison M.C."/>
            <person name="Jongepier E."/>
            <person name="Robertson H.M."/>
            <person name="Arning N."/>
            <person name="Bitard-Feildel T."/>
            <person name="Chao H."/>
            <person name="Childers C.P."/>
            <person name="Dinh H."/>
            <person name="Doddapaneni H."/>
            <person name="Dugan S."/>
            <person name="Gowin J."/>
            <person name="Greiner C."/>
            <person name="Han Y."/>
            <person name="Hu H."/>
            <person name="Hughes D.S.T."/>
            <person name="Huylmans A.-K."/>
            <person name="Kemena C."/>
            <person name="Kremer L.P.M."/>
            <person name="Lee S.L."/>
            <person name="Lopez-Ezquerra A."/>
            <person name="Mallet L."/>
            <person name="Monroy-Kuhn J.M."/>
            <person name="Moser A."/>
            <person name="Murali S.C."/>
            <person name="Muzny D.M."/>
            <person name="Otani S."/>
            <person name="Piulachs M.-D."/>
            <person name="Poelchau M."/>
            <person name="Qu J."/>
            <person name="Schaub F."/>
            <person name="Wada-Katsumata A."/>
            <person name="Worley K.C."/>
            <person name="Xie Q."/>
            <person name="Ylla G."/>
            <person name="Poulsen M."/>
            <person name="Gibbs R.A."/>
            <person name="Schal C."/>
            <person name="Richards S."/>
            <person name="Belles X."/>
            <person name="Korb J."/>
            <person name="Bornberg-Bauer E."/>
        </authorList>
    </citation>
    <scope>NUCLEOTIDE SEQUENCE [LARGE SCALE GENOMIC DNA]</scope>
    <source>
        <tissue evidence="2">Whole body</tissue>
    </source>
</reference>
<feature type="compositionally biased region" description="Polar residues" evidence="1">
    <location>
        <begin position="16"/>
        <end position="27"/>
    </location>
</feature>
<organism evidence="2 3">
    <name type="scientific">Cryptotermes secundus</name>
    <dbReference type="NCBI Taxonomy" id="105785"/>
    <lineage>
        <taxon>Eukaryota</taxon>
        <taxon>Metazoa</taxon>
        <taxon>Ecdysozoa</taxon>
        <taxon>Arthropoda</taxon>
        <taxon>Hexapoda</taxon>
        <taxon>Insecta</taxon>
        <taxon>Pterygota</taxon>
        <taxon>Neoptera</taxon>
        <taxon>Polyneoptera</taxon>
        <taxon>Dictyoptera</taxon>
        <taxon>Blattodea</taxon>
        <taxon>Blattoidea</taxon>
        <taxon>Termitoidae</taxon>
        <taxon>Kalotermitidae</taxon>
        <taxon>Cryptotermitinae</taxon>
        <taxon>Cryptotermes</taxon>
    </lineage>
</organism>
<evidence type="ECO:0008006" key="4">
    <source>
        <dbReference type="Google" id="ProtNLM"/>
    </source>
</evidence>
<keyword evidence="3" id="KW-1185">Reference proteome</keyword>
<dbReference type="OrthoDB" id="422540at2759"/>
<comment type="caution">
    <text evidence="2">The sequence shown here is derived from an EMBL/GenBank/DDBJ whole genome shotgun (WGS) entry which is preliminary data.</text>
</comment>
<dbReference type="Gene3D" id="3.30.420.10">
    <property type="entry name" value="Ribonuclease H-like superfamily/Ribonuclease H"/>
    <property type="match status" value="1"/>
</dbReference>
<sequence length="349" mass="38911">MVPADATRATRDRGSTESGSLDVSQPYGTPRRDTRTALRYGAQGCGTQNCYQGLREACGDAALPYRTVARWVKLFHEGRDAIQMTAHHPAANRLVEHFHWTLKAAIMCPADQQWTEVLPLVLLGTHTAFKEDLQASVAELMYSEPLRIPGELLIPTADPVAPAHLISELCQHMACLRPVLAACHASLATFTHSDLKKGTQVFLQQDRMLRALEPLTAAPTRPCHGEREETATRVWEAHHCVSQQGQAGLHPKKKGRETDHRTTCHAATVLHKNYTFCSPERLGNNLCGGGDVGTSHSVPKTGDIYTLQLGAWLYIYIYIYIEREREREVYICIHSLCCFFNMFICTCSV</sequence>
<dbReference type="EMBL" id="NEVH01002993">
    <property type="protein sequence ID" value="PNF40931.1"/>
    <property type="molecule type" value="Genomic_DNA"/>
</dbReference>
<evidence type="ECO:0000313" key="2">
    <source>
        <dbReference type="EMBL" id="PNF40931.1"/>
    </source>
</evidence>